<feature type="region of interest" description="Disordered" evidence="1">
    <location>
        <begin position="1385"/>
        <end position="1441"/>
    </location>
</feature>
<feature type="compositionally biased region" description="Polar residues" evidence="1">
    <location>
        <begin position="1709"/>
        <end position="1723"/>
    </location>
</feature>
<feature type="compositionally biased region" description="Polar residues" evidence="1">
    <location>
        <begin position="1247"/>
        <end position="1269"/>
    </location>
</feature>
<feature type="region of interest" description="Disordered" evidence="1">
    <location>
        <begin position="1641"/>
        <end position="1675"/>
    </location>
</feature>
<proteinExistence type="predicted"/>
<protein>
    <submittedName>
        <fullName evidence="5">RING-type domain-containing protein</fullName>
    </submittedName>
</protein>
<feature type="compositionally biased region" description="Basic and acidic residues" evidence="1">
    <location>
        <begin position="93"/>
        <end position="113"/>
    </location>
</feature>
<name>A0A0N4Y255_NIPBR</name>
<evidence type="ECO:0000313" key="4">
    <source>
        <dbReference type="Proteomes" id="UP000271162"/>
    </source>
</evidence>
<feature type="region of interest" description="Disordered" evidence="1">
    <location>
        <begin position="287"/>
        <end position="321"/>
    </location>
</feature>
<reference evidence="3 4" key="2">
    <citation type="submission" date="2018-11" db="EMBL/GenBank/DDBJ databases">
        <authorList>
            <consortium name="Pathogen Informatics"/>
        </authorList>
    </citation>
    <scope>NUCLEOTIDE SEQUENCE [LARGE SCALE GENOMIC DNA]</scope>
</reference>
<dbReference type="Proteomes" id="UP000271162">
    <property type="component" value="Unassembled WGS sequence"/>
</dbReference>
<feature type="compositionally biased region" description="Polar residues" evidence="1">
    <location>
        <begin position="1309"/>
        <end position="1319"/>
    </location>
</feature>
<feature type="domain" description="C2H2-type" evidence="2">
    <location>
        <begin position="2052"/>
        <end position="2073"/>
    </location>
</feature>
<feature type="compositionally biased region" description="Polar residues" evidence="1">
    <location>
        <begin position="928"/>
        <end position="938"/>
    </location>
</feature>
<dbReference type="InterPro" id="IPR013087">
    <property type="entry name" value="Znf_C2H2_type"/>
</dbReference>
<feature type="region of interest" description="Disordered" evidence="1">
    <location>
        <begin position="967"/>
        <end position="989"/>
    </location>
</feature>
<feature type="compositionally biased region" description="Low complexity" evidence="1">
    <location>
        <begin position="1350"/>
        <end position="1361"/>
    </location>
</feature>
<sequence length="2081" mass="229159">MEELTPSQLSMLWLLHGRHTTKQAVEKAILNELPLWPEAVQMARAYHRSKKDLAGGKYYILGSDFVETEPNSKYKYHELGRYPLNKWGREAETKKAAATEKDSETVAAHKKELPGGSNSMDVLGPSVSLQKKASNDNRGQVHPANSMFVDTRDKLSTGNSNFCEMSEEGNSECEFETEVTKRKQPSRQSSQFQHSVANSSVNQPKTETRPAMGQEASTRREYMRPSSVSEPPKRAVPRKQEERLKELLSRLSSEPEDDRFFTPFEKTWAERPLPSFEEFCAKISSAPGDPDIWLRKSDDQQKRSESARTCAPNSKTAADPSEEITWQPIPSFAEFCERMKKDPLPGLEFVTSGNSEVEDVEDVEMVETMADSDEARGIVTTSDVGRREEAAAPVQSSCSRSASVEKPKPCYVYPFEDSTSVIASDFSDDDIGSNIFMEISELRRVEGASTPSTCSEDSDVPPPPNVFMWNPQPSTYLVSQFRSSSPHEKAAVVLPAPIVESIHQNVTAPHLHEVDVEFAFSKNALHCAAFTRKRGPRLGSPAHFICAAAINENALAEFVFDSGSATKSNLQVQHVINVQSAALETLRCVTKALKYEEVSSVLPLHTEPQIISCCAVRPTFATGDAALSCIVVDGLVSKEPAALGGRVGTLLQQMDSVQKKRRRNVKNLSYRWIYCQDIYRLVLLQFIPKLSSKGFCWHAECLNEATFIPSDKHFESSKSEVFYRSVAMQHSQHESGFDVLAARLTIEERHVHGAIELATKPPIFAENLISLPLQTSCEISFVCPAAKNEEISSSWVFDVQLGSGTSEVVQEKRRCKEMLKCKAVHQKDITSTWAFDVQIGSGTSATVPEKSTHEEMLQCKGSSLDSRKRSVKTNKSPIKIEECLLLLELGAMPSQSIDNSEPLPANDHTSSISLVPKMKTDDRATPAHQETATAQISPRSDHSGSPDRLVIVEDLEDVTVQDAPTNISSSHRHLAEQWPPSPSVDSLNRGCHGEVDTVTNTPMRRLSRKRLADSAGVERDEVKEKKNKESIRDRDTSTELITTTIELCKKPGSGHDSCESFAAEIIISKLTAATSSSLYTSTKPKRSSLVAYVRQRRTQRTSGAKTVTFAIPLETELKERFKAPMLQQKMRRKSRSTEMNVVATGVLPERNTDVTFSFTAKKKRSGVGVCIVIEELEIVGAVFTPVTKEELGEERLQKLSKVELLSETHVPETCSITQAGDVSGRDDEKESLVVAGTPRGTPILKKSSLQQNKNASSDMKRGTPTSASSLRRRGKMGQTSAPVSSNLKAVTPPSMRKKKQDDSVASVALSRTPTLTASTKRPDKKIPRAALSAPATSVTTLIEDQGGAESSAAPSKAPPSATNRQGRIEAPEVCTLSEVQFSDLSPRCQVKSDDSNGFSTTTDSSQSRQGKTNTPGSRIQLEVLPKSSSRKRRHPISPDICETTSACASGSQDEMNSHVPNQSVVTLKASSDFSADRSKALTTKHSARRRSTKTASHATRQTDKSLPCPASDHEGSGFDKFVCTSSPSPFNAPMEQQSEINDSLGFEILSEAPPSSPSLIHRMEDANDSCATQKTRSTSPVPKRKRKKNDQPDVHTPSVSSFQHDCPSSKNITHGFVDSSSVNAAPSIEVAFLEQPGVMLDDRKSTPLTSRKGERARKTRRISPVSPVRPKRSRVSLNEPIQPALVAPAVSTTPHVEPQTRSTRKKANCLTTGTTESANGQSSSRKRAGVVSSECVSSGDDVVVVESVAVDITESLECMKRDNKRIADPITLPACNWGENATLSICSSDSAEILNALALDIIICEASLLSTVNMATFAQFVLNLLDPVVPVFGKLVDIEPSTLPAKFTTIFELASPLQFRHRLDYSSFNTMLLNRLPENGLHALTLDSRKDLSAEVQRIITSRYVESMMKLADACNTAQDVSSQTVADRFYLLLCGWNCFLQQGGALRVRLQLSPNRSKPEIVDITMAWLDQIDAILSRAQATLSTRTSAFAVSLAQEKNVMSKIWEKMAAQTSPRAEHESYIHCKECNLYFHNEDTDFMHNRVFHQKSRECEECYDMFHTLLGLDLHMVGNHKRSFVSKM</sequence>
<feature type="region of interest" description="Disordered" evidence="1">
    <location>
        <begin position="1691"/>
        <end position="1728"/>
    </location>
</feature>
<evidence type="ECO:0000313" key="3">
    <source>
        <dbReference type="EMBL" id="VDL73351.1"/>
    </source>
</evidence>
<feature type="region of interest" description="Disordered" evidence="1">
    <location>
        <begin position="93"/>
        <end position="121"/>
    </location>
</feature>
<dbReference type="EMBL" id="UYSL01020190">
    <property type="protein sequence ID" value="VDL73351.1"/>
    <property type="molecule type" value="Genomic_DNA"/>
</dbReference>
<feature type="region of interest" description="Disordered" evidence="1">
    <location>
        <begin position="1566"/>
        <end position="1607"/>
    </location>
</feature>
<feature type="compositionally biased region" description="Basic and acidic residues" evidence="1">
    <location>
        <begin position="1010"/>
        <end position="1035"/>
    </location>
</feature>
<feature type="compositionally biased region" description="Polar residues" evidence="1">
    <location>
        <begin position="1597"/>
        <end position="1607"/>
    </location>
</feature>
<reference evidence="5" key="1">
    <citation type="submission" date="2016-04" db="UniProtKB">
        <authorList>
            <consortium name="WormBaseParasite"/>
        </authorList>
    </citation>
    <scope>IDENTIFICATION</scope>
</reference>
<feature type="region of interest" description="Disordered" evidence="1">
    <location>
        <begin position="1215"/>
        <end position="1369"/>
    </location>
</feature>
<dbReference type="WBParaSite" id="NBR_0000976101-mRNA-1">
    <property type="protein sequence ID" value="NBR_0000976101-mRNA-1"/>
    <property type="gene ID" value="NBR_0000976101"/>
</dbReference>
<dbReference type="STRING" id="27835.A0A0N4Y255"/>
<dbReference type="PROSITE" id="PS00028">
    <property type="entry name" value="ZINC_FINGER_C2H2_1"/>
    <property type="match status" value="2"/>
</dbReference>
<feature type="compositionally biased region" description="Polar residues" evidence="1">
    <location>
        <begin position="1569"/>
        <end position="1580"/>
    </location>
</feature>
<keyword evidence="4" id="KW-1185">Reference proteome</keyword>
<feature type="compositionally biased region" description="Polar residues" evidence="1">
    <location>
        <begin position="1277"/>
        <end position="1288"/>
    </location>
</feature>
<feature type="region of interest" description="Disordered" evidence="1">
    <location>
        <begin position="920"/>
        <end position="946"/>
    </location>
</feature>
<feature type="region of interest" description="Disordered" evidence="1">
    <location>
        <begin position="159"/>
        <end position="241"/>
    </location>
</feature>
<feature type="compositionally biased region" description="Polar residues" evidence="1">
    <location>
        <begin position="1395"/>
        <end position="1417"/>
    </location>
</feature>
<feature type="compositionally biased region" description="Acidic residues" evidence="1">
    <location>
        <begin position="165"/>
        <end position="177"/>
    </location>
</feature>
<dbReference type="OMA" id="SPLQFRH"/>
<feature type="compositionally biased region" description="Basic and acidic residues" evidence="1">
    <location>
        <begin position="292"/>
        <end position="306"/>
    </location>
</feature>
<evidence type="ECO:0000256" key="1">
    <source>
        <dbReference type="SAM" id="MobiDB-lite"/>
    </source>
</evidence>
<evidence type="ECO:0000313" key="5">
    <source>
        <dbReference type="WBParaSite" id="NBR_0000976101-mRNA-1"/>
    </source>
</evidence>
<feature type="domain" description="C2H2-type" evidence="2">
    <location>
        <begin position="2025"/>
        <end position="2046"/>
    </location>
</feature>
<gene>
    <name evidence="3" type="ORF">NBR_LOCUS9762</name>
</gene>
<feature type="region of interest" description="Disordered" evidence="1">
    <location>
        <begin position="1472"/>
        <end position="1511"/>
    </location>
</feature>
<accession>A0A0N4Y255</accession>
<organism evidence="5">
    <name type="scientific">Nippostrongylus brasiliensis</name>
    <name type="common">Rat hookworm</name>
    <dbReference type="NCBI Taxonomy" id="27835"/>
    <lineage>
        <taxon>Eukaryota</taxon>
        <taxon>Metazoa</taxon>
        <taxon>Ecdysozoa</taxon>
        <taxon>Nematoda</taxon>
        <taxon>Chromadorea</taxon>
        <taxon>Rhabditida</taxon>
        <taxon>Rhabditina</taxon>
        <taxon>Rhabditomorpha</taxon>
        <taxon>Strongyloidea</taxon>
        <taxon>Heligmosomidae</taxon>
        <taxon>Nippostrongylus</taxon>
    </lineage>
</organism>
<feature type="compositionally biased region" description="Polar residues" evidence="1">
    <location>
        <begin position="186"/>
        <end position="205"/>
    </location>
</feature>
<evidence type="ECO:0000259" key="2">
    <source>
        <dbReference type="PROSITE" id="PS00028"/>
    </source>
</evidence>
<feature type="region of interest" description="Disordered" evidence="1">
    <location>
        <begin position="1009"/>
        <end position="1035"/>
    </location>
</feature>